<reference evidence="1 2" key="1">
    <citation type="submission" date="2013-11" db="EMBL/GenBank/DDBJ databases">
        <title>The Genome Sequence of Phytophthora parasitica P1976.</title>
        <authorList>
            <consortium name="The Broad Institute Genomics Platform"/>
            <person name="Russ C."/>
            <person name="Tyler B."/>
            <person name="Panabieres F."/>
            <person name="Shan W."/>
            <person name="Tripathy S."/>
            <person name="Grunwald N."/>
            <person name="Machado M."/>
            <person name="Johnson C.S."/>
            <person name="Walker B."/>
            <person name="Young S."/>
            <person name="Zeng Q."/>
            <person name="Gargeya S."/>
            <person name="Fitzgerald M."/>
            <person name="Haas B."/>
            <person name="Abouelleil A."/>
            <person name="Allen A.W."/>
            <person name="Alvarado L."/>
            <person name="Arachchi H.M."/>
            <person name="Berlin A.M."/>
            <person name="Chapman S.B."/>
            <person name="Gainer-Dewar J."/>
            <person name="Goldberg J."/>
            <person name="Griggs A."/>
            <person name="Gujja S."/>
            <person name="Hansen M."/>
            <person name="Howarth C."/>
            <person name="Imamovic A."/>
            <person name="Ireland A."/>
            <person name="Larimer J."/>
            <person name="McCowan C."/>
            <person name="Murphy C."/>
            <person name="Pearson M."/>
            <person name="Poon T.W."/>
            <person name="Priest M."/>
            <person name="Roberts A."/>
            <person name="Saif S."/>
            <person name="Shea T."/>
            <person name="Sisk P."/>
            <person name="Sykes S."/>
            <person name="Wortman J."/>
            <person name="Nusbaum C."/>
            <person name="Birren B."/>
        </authorList>
    </citation>
    <scope>NUCLEOTIDE SEQUENCE [LARGE SCALE GENOMIC DNA]</scope>
    <source>
        <strain evidence="1 2">P1976</strain>
    </source>
</reference>
<sequence length="34" mass="3588">TDCDVYNETAAANPLCATFTLSTGEYLFGSLVAE</sequence>
<feature type="non-terminal residue" evidence="1">
    <location>
        <position position="1"/>
    </location>
</feature>
<proteinExistence type="predicted"/>
<protein>
    <submittedName>
        <fullName evidence="1">Uncharacterized protein</fullName>
    </submittedName>
</protein>
<dbReference type="EMBL" id="ANJA01002810">
    <property type="protein sequence ID" value="ETO67922.1"/>
    <property type="molecule type" value="Genomic_DNA"/>
</dbReference>
<dbReference type="Proteomes" id="UP000028582">
    <property type="component" value="Unassembled WGS sequence"/>
</dbReference>
<gene>
    <name evidence="1" type="ORF">F444_15204</name>
</gene>
<organism evidence="1 2">
    <name type="scientific">Phytophthora nicotianae P1976</name>
    <dbReference type="NCBI Taxonomy" id="1317066"/>
    <lineage>
        <taxon>Eukaryota</taxon>
        <taxon>Sar</taxon>
        <taxon>Stramenopiles</taxon>
        <taxon>Oomycota</taxon>
        <taxon>Peronosporomycetes</taxon>
        <taxon>Peronosporales</taxon>
        <taxon>Peronosporaceae</taxon>
        <taxon>Phytophthora</taxon>
    </lineage>
</organism>
<dbReference type="OrthoDB" id="47059at2759"/>
<evidence type="ECO:0000313" key="1">
    <source>
        <dbReference type="EMBL" id="ETO67922.1"/>
    </source>
</evidence>
<accession>A0A080ZMR1</accession>
<dbReference type="AlphaFoldDB" id="A0A080ZMR1"/>
<name>A0A080ZMR1_PHYNI</name>
<comment type="caution">
    <text evidence="1">The sequence shown here is derived from an EMBL/GenBank/DDBJ whole genome shotgun (WGS) entry which is preliminary data.</text>
</comment>
<evidence type="ECO:0000313" key="2">
    <source>
        <dbReference type="Proteomes" id="UP000028582"/>
    </source>
</evidence>